<name>A0AAW2Z025_9EUKA</name>
<sequence>MFNMNASMHSAVLSSPFALMFGRSPFAVGRDNSEKLFSEEEIKKDQKMMIDFWTTFKNEVVPRIKELNVKRLKDVKYAKKTSQYEIGDIVAYKIPNRGHIKTNIKYVGPFRVKNRDANNVYTIESEVEELLAPADFLKPFDSVDGKLFDKRVKEVELEINNPEEFLDDGRDKNYTPVDPSDKKEEESEEDEKEDEQPVQEERPTQEENIPTGKLRSRANRIKFDPRYC</sequence>
<dbReference type="Proteomes" id="UP001431209">
    <property type="component" value="Unassembled WGS sequence"/>
</dbReference>
<feature type="compositionally biased region" description="Basic and acidic residues" evidence="1">
    <location>
        <begin position="167"/>
        <end position="185"/>
    </location>
</feature>
<evidence type="ECO:0000256" key="1">
    <source>
        <dbReference type="SAM" id="MobiDB-lite"/>
    </source>
</evidence>
<dbReference type="EMBL" id="JAOPGA020000828">
    <property type="protein sequence ID" value="KAL0482211.1"/>
    <property type="molecule type" value="Genomic_DNA"/>
</dbReference>
<feature type="region of interest" description="Disordered" evidence="1">
    <location>
        <begin position="162"/>
        <end position="228"/>
    </location>
</feature>
<proteinExistence type="predicted"/>
<accession>A0AAW2Z025</accession>
<reference evidence="2 3" key="1">
    <citation type="submission" date="2024-03" db="EMBL/GenBank/DDBJ databases">
        <title>The Acrasis kona genome and developmental transcriptomes reveal deep origins of eukaryotic multicellular pathways.</title>
        <authorList>
            <person name="Sheikh S."/>
            <person name="Fu C.-J."/>
            <person name="Brown M.W."/>
            <person name="Baldauf S.L."/>
        </authorList>
    </citation>
    <scope>NUCLEOTIDE SEQUENCE [LARGE SCALE GENOMIC DNA]</scope>
    <source>
        <strain evidence="2 3">ATCC MYA-3509</strain>
    </source>
</reference>
<feature type="compositionally biased region" description="Acidic residues" evidence="1">
    <location>
        <begin position="186"/>
        <end position="198"/>
    </location>
</feature>
<comment type="caution">
    <text evidence="2">The sequence shown here is derived from an EMBL/GenBank/DDBJ whole genome shotgun (WGS) entry which is preliminary data.</text>
</comment>
<evidence type="ECO:0000313" key="3">
    <source>
        <dbReference type="Proteomes" id="UP001431209"/>
    </source>
</evidence>
<organism evidence="2 3">
    <name type="scientific">Acrasis kona</name>
    <dbReference type="NCBI Taxonomy" id="1008807"/>
    <lineage>
        <taxon>Eukaryota</taxon>
        <taxon>Discoba</taxon>
        <taxon>Heterolobosea</taxon>
        <taxon>Tetramitia</taxon>
        <taxon>Eutetramitia</taxon>
        <taxon>Acrasidae</taxon>
        <taxon>Acrasis</taxon>
    </lineage>
</organism>
<dbReference type="AlphaFoldDB" id="A0AAW2Z025"/>
<evidence type="ECO:0000313" key="2">
    <source>
        <dbReference type="EMBL" id="KAL0482211.1"/>
    </source>
</evidence>
<keyword evidence="3" id="KW-1185">Reference proteome</keyword>
<gene>
    <name evidence="2" type="ORF">AKO1_015131</name>
</gene>
<protein>
    <submittedName>
        <fullName evidence="2">Uncharacterized protein</fullName>
    </submittedName>
</protein>